<proteinExistence type="predicted"/>
<dbReference type="Pfam" id="PF00924">
    <property type="entry name" value="MS_channel_2nd"/>
    <property type="match status" value="1"/>
</dbReference>
<dbReference type="AlphaFoldDB" id="A0AAW2ZRX2"/>
<feature type="domain" description="Mechanosensitive ion channel MscS" evidence="2">
    <location>
        <begin position="118"/>
        <end position="181"/>
    </location>
</feature>
<accession>A0AAW2ZRX2</accession>
<name>A0AAW2ZRX2_9TRYP</name>
<dbReference type="PANTHER" id="PTHR30221">
    <property type="entry name" value="SMALL-CONDUCTANCE MECHANOSENSITIVE CHANNEL"/>
    <property type="match status" value="1"/>
</dbReference>
<dbReference type="SUPFAM" id="SSF82861">
    <property type="entry name" value="Mechanosensitive channel protein MscS (YggB), transmembrane region"/>
    <property type="match status" value="1"/>
</dbReference>
<dbReference type="InterPro" id="IPR011014">
    <property type="entry name" value="MscS_channel_TM-2"/>
</dbReference>
<dbReference type="GO" id="GO:0008381">
    <property type="term" value="F:mechanosensitive monoatomic ion channel activity"/>
    <property type="evidence" value="ECO:0007669"/>
    <property type="project" value="InterPro"/>
</dbReference>
<evidence type="ECO:0000259" key="2">
    <source>
        <dbReference type="Pfam" id="PF00924"/>
    </source>
</evidence>
<protein>
    <submittedName>
        <fullName evidence="3">Mechanosensitive ion channel</fullName>
    </submittedName>
</protein>
<keyword evidence="4" id="KW-1185">Reference proteome</keyword>
<dbReference type="EMBL" id="JBAMZK010000037">
    <property type="protein sequence ID" value="KAL0492632.1"/>
    <property type="molecule type" value="Genomic_DNA"/>
</dbReference>
<evidence type="ECO:0000256" key="1">
    <source>
        <dbReference type="SAM" id="MobiDB-lite"/>
    </source>
</evidence>
<dbReference type="Gene3D" id="1.10.287.1260">
    <property type="match status" value="1"/>
</dbReference>
<dbReference type="GO" id="GO:0016020">
    <property type="term" value="C:membrane"/>
    <property type="evidence" value="ECO:0007669"/>
    <property type="project" value="InterPro"/>
</dbReference>
<reference evidence="3 4" key="1">
    <citation type="submission" date="2024-02" db="EMBL/GenBank/DDBJ databases">
        <title>FIRST GENOME SEQUENCES OF Leishmania (Viannia) shawi, Leishmania (Viannia) lindenbergi AND Leishmania (Viannia) utingensis.</title>
        <authorList>
            <person name="Resadore F."/>
            <person name="Custodio M.G.F."/>
            <person name="Boite M.C."/>
            <person name="Cupolillo E."/>
            <person name="Ferreira G.E.M."/>
        </authorList>
    </citation>
    <scope>NUCLEOTIDE SEQUENCE [LARGE SCALE GENOMIC DNA]</scope>
    <source>
        <strain evidence="3 4">MHOM/BR/1966/M15733</strain>
    </source>
</reference>
<feature type="compositionally biased region" description="Low complexity" evidence="1">
    <location>
        <begin position="208"/>
        <end position="218"/>
    </location>
</feature>
<dbReference type="InterPro" id="IPR045275">
    <property type="entry name" value="MscS_archaea/bacteria_type"/>
</dbReference>
<dbReference type="SUPFAM" id="SSF50182">
    <property type="entry name" value="Sm-like ribonucleoproteins"/>
    <property type="match status" value="1"/>
</dbReference>
<comment type="caution">
    <text evidence="3">The sequence shown here is derived from an EMBL/GenBank/DDBJ whole genome shotgun (WGS) entry which is preliminary data.</text>
</comment>
<evidence type="ECO:0000313" key="4">
    <source>
        <dbReference type="Proteomes" id="UP001500131"/>
    </source>
</evidence>
<gene>
    <name evidence="3" type="ORF">Q4I31_008330</name>
</gene>
<dbReference type="PANTHER" id="PTHR30221:SF1">
    <property type="entry name" value="SMALL-CONDUCTANCE MECHANOSENSITIVE CHANNEL"/>
    <property type="match status" value="1"/>
</dbReference>
<organism evidence="3 4">
    <name type="scientific">Leishmania lindenbergi</name>
    <dbReference type="NCBI Taxonomy" id="651832"/>
    <lineage>
        <taxon>Eukaryota</taxon>
        <taxon>Discoba</taxon>
        <taxon>Euglenozoa</taxon>
        <taxon>Kinetoplastea</taxon>
        <taxon>Metakinetoplastina</taxon>
        <taxon>Trypanosomatida</taxon>
        <taxon>Trypanosomatidae</taxon>
        <taxon>Leishmaniinae</taxon>
        <taxon>Leishmania</taxon>
    </lineage>
</organism>
<evidence type="ECO:0000313" key="3">
    <source>
        <dbReference type="EMBL" id="KAL0492632.1"/>
    </source>
</evidence>
<dbReference type="InterPro" id="IPR006685">
    <property type="entry name" value="MscS_channel_2nd"/>
</dbReference>
<sequence length="218" mass="22720">MIYDTNSAQYQQFLRSSGRRRDDYGKSKTAIVNKQTAKPAGAASTGLMKRFFNSLYEGTGIITDAGQRSIASRVSALAVEGVLAFTVLGTLGVDTAPLIAAAGVTGATIGFACKDFGANFVASIALSGQRALRTGNKVSIGVGPTMVSGTVVDWDTRYIYLQNEKKAVLCVPNNVILNSVVTWEPPNSSAPLTAESAAPAKDNKEWSAAAGAAGPPKK</sequence>
<feature type="region of interest" description="Disordered" evidence="1">
    <location>
        <begin position="185"/>
        <end position="218"/>
    </location>
</feature>
<dbReference type="Proteomes" id="UP001500131">
    <property type="component" value="Unassembled WGS sequence"/>
</dbReference>
<dbReference type="InterPro" id="IPR010920">
    <property type="entry name" value="LSM_dom_sf"/>
</dbReference>